<evidence type="ECO:0000313" key="4">
    <source>
        <dbReference type="Proteomes" id="UP001489004"/>
    </source>
</evidence>
<keyword evidence="1" id="KW-0106">Calcium</keyword>
<comment type="caution">
    <text evidence="3">The sequence shown here is derived from an EMBL/GenBank/DDBJ whole genome shotgun (WGS) entry which is preliminary data.</text>
</comment>
<evidence type="ECO:0000256" key="1">
    <source>
        <dbReference type="ARBA" id="ARBA00022837"/>
    </source>
</evidence>
<gene>
    <name evidence="3" type="ORF">WJX72_005490</name>
</gene>
<feature type="domain" description="EF-hand" evidence="2">
    <location>
        <begin position="130"/>
        <end position="165"/>
    </location>
</feature>
<accession>A0AAW1Q7B3</accession>
<dbReference type="InterPro" id="IPR018247">
    <property type="entry name" value="EF_Hand_1_Ca_BS"/>
</dbReference>
<dbReference type="InterPro" id="IPR011992">
    <property type="entry name" value="EF-hand-dom_pair"/>
</dbReference>
<dbReference type="SUPFAM" id="SSF47473">
    <property type="entry name" value="EF-hand"/>
    <property type="match status" value="1"/>
</dbReference>
<dbReference type="GO" id="GO:0005509">
    <property type="term" value="F:calcium ion binding"/>
    <property type="evidence" value="ECO:0007669"/>
    <property type="project" value="InterPro"/>
</dbReference>
<dbReference type="EMBL" id="JALJOR010000005">
    <property type="protein sequence ID" value="KAK9816826.1"/>
    <property type="molecule type" value="Genomic_DNA"/>
</dbReference>
<reference evidence="3 4" key="1">
    <citation type="journal article" date="2024" name="Nat. Commun.">
        <title>Phylogenomics reveals the evolutionary origins of lichenization in chlorophyte algae.</title>
        <authorList>
            <person name="Puginier C."/>
            <person name="Libourel C."/>
            <person name="Otte J."/>
            <person name="Skaloud P."/>
            <person name="Haon M."/>
            <person name="Grisel S."/>
            <person name="Petersen M."/>
            <person name="Berrin J.G."/>
            <person name="Delaux P.M."/>
            <person name="Dal Grande F."/>
            <person name="Keller J."/>
        </authorList>
    </citation>
    <scope>NUCLEOTIDE SEQUENCE [LARGE SCALE GENOMIC DNA]</scope>
    <source>
        <strain evidence="3 4">SAG 2043</strain>
    </source>
</reference>
<dbReference type="Proteomes" id="UP001489004">
    <property type="component" value="Unassembled WGS sequence"/>
</dbReference>
<evidence type="ECO:0000259" key="2">
    <source>
        <dbReference type="PROSITE" id="PS50222"/>
    </source>
</evidence>
<sequence length="205" mass="22261">MASPEALLHSDAVQDRVASAGPSHRDLAAEELRLAWQLLNPEGKPSLTLAEVLQTSHIFFPHTSPKDLRAILGPGSVTLHKLQALLESVPRLDHDPKAAAFRHLDPSISGFADVQIMRHMLEQLPGIGEMTDEDLEVLLLVADADRDGRVSLQDFVNLERKFAIDERSRAEEQAAKEASQASAFDASSAIYTIAKSLHMGGSTLG</sequence>
<keyword evidence="4" id="KW-1185">Reference proteome</keyword>
<dbReference type="InterPro" id="IPR002048">
    <property type="entry name" value="EF_hand_dom"/>
</dbReference>
<evidence type="ECO:0000313" key="3">
    <source>
        <dbReference type="EMBL" id="KAK9816826.1"/>
    </source>
</evidence>
<dbReference type="PROSITE" id="PS00018">
    <property type="entry name" value="EF_HAND_1"/>
    <property type="match status" value="1"/>
</dbReference>
<proteinExistence type="predicted"/>
<name>A0AAW1Q7B3_9CHLO</name>
<dbReference type="Gene3D" id="1.10.238.10">
    <property type="entry name" value="EF-hand"/>
    <property type="match status" value="1"/>
</dbReference>
<dbReference type="AlphaFoldDB" id="A0AAW1Q7B3"/>
<organism evidence="3 4">
    <name type="scientific">[Myrmecia] bisecta</name>
    <dbReference type="NCBI Taxonomy" id="41462"/>
    <lineage>
        <taxon>Eukaryota</taxon>
        <taxon>Viridiplantae</taxon>
        <taxon>Chlorophyta</taxon>
        <taxon>core chlorophytes</taxon>
        <taxon>Trebouxiophyceae</taxon>
        <taxon>Trebouxiales</taxon>
        <taxon>Trebouxiaceae</taxon>
        <taxon>Myrmecia</taxon>
    </lineage>
</organism>
<dbReference type="PROSITE" id="PS50222">
    <property type="entry name" value="EF_HAND_2"/>
    <property type="match status" value="1"/>
</dbReference>
<protein>
    <recommendedName>
        <fullName evidence="2">EF-hand domain-containing protein</fullName>
    </recommendedName>
</protein>